<proteinExistence type="predicted"/>
<dbReference type="AlphaFoldDB" id="A0A1M6MWM6"/>
<name>A0A1M6MWM6_9BURK</name>
<gene>
    <name evidence="2" type="ORF">SAMN05192548_1008163</name>
</gene>
<sequence length="43" mass="4849">MRAEIAWRVSEGQVKGEVKARDIAQAETMPNADRSDRPRPRAV</sequence>
<protein>
    <submittedName>
        <fullName evidence="2">Uncharacterized protein</fullName>
    </submittedName>
</protein>
<organism evidence="2 3">
    <name type="scientific">Paraburkholderia terricola</name>
    <dbReference type="NCBI Taxonomy" id="169427"/>
    <lineage>
        <taxon>Bacteria</taxon>
        <taxon>Pseudomonadati</taxon>
        <taxon>Pseudomonadota</taxon>
        <taxon>Betaproteobacteria</taxon>
        <taxon>Burkholderiales</taxon>
        <taxon>Burkholderiaceae</taxon>
        <taxon>Paraburkholderia</taxon>
    </lineage>
</organism>
<dbReference type="STRING" id="169427.SAMN05192548_1008163"/>
<feature type="compositionally biased region" description="Basic and acidic residues" evidence="1">
    <location>
        <begin position="33"/>
        <end position="43"/>
    </location>
</feature>
<dbReference type="EMBL" id="FRAB01000008">
    <property type="protein sequence ID" value="SHJ87683.1"/>
    <property type="molecule type" value="Genomic_DNA"/>
</dbReference>
<dbReference type="Proteomes" id="UP000184395">
    <property type="component" value="Unassembled WGS sequence"/>
</dbReference>
<feature type="region of interest" description="Disordered" evidence="1">
    <location>
        <begin position="18"/>
        <end position="43"/>
    </location>
</feature>
<evidence type="ECO:0000256" key="1">
    <source>
        <dbReference type="SAM" id="MobiDB-lite"/>
    </source>
</evidence>
<accession>A0A1M6MWM6</accession>
<evidence type="ECO:0000313" key="3">
    <source>
        <dbReference type="Proteomes" id="UP000184395"/>
    </source>
</evidence>
<evidence type="ECO:0000313" key="2">
    <source>
        <dbReference type="EMBL" id="SHJ87683.1"/>
    </source>
</evidence>
<reference evidence="2 3" key="1">
    <citation type="submission" date="2016-11" db="EMBL/GenBank/DDBJ databases">
        <authorList>
            <person name="Jaros S."/>
            <person name="Januszkiewicz K."/>
            <person name="Wedrychowicz H."/>
        </authorList>
    </citation>
    <scope>NUCLEOTIDE SEQUENCE [LARGE SCALE GENOMIC DNA]</scope>
    <source>
        <strain evidence="2 3">LMG 20594</strain>
    </source>
</reference>